<feature type="transmembrane region" description="Helical" evidence="1">
    <location>
        <begin position="108"/>
        <end position="130"/>
    </location>
</feature>
<evidence type="ECO:0000256" key="1">
    <source>
        <dbReference type="SAM" id="Phobius"/>
    </source>
</evidence>
<gene>
    <name evidence="2" type="ORF">KOW79_014508</name>
</gene>
<evidence type="ECO:0000313" key="2">
    <source>
        <dbReference type="EMBL" id="KAG7321650.1"/>
    </source>
</evidence>
<dbReference type="OrthoDB" id="8962118at2759"/>
<dbReference type="Proteomes" id="UP000824219">
    <property type="component" value="Linkage Group LG17"/>
</dbReference>
<proteinExistence type="predicted"/>
<keyword evidence="3" id="KW-1185">Reference proteome</keyword>
<name>A0A9D3SFB4_9TELE</name>
<comment type="caution">
    <text evidence="2">The sequence shown here is derived from an EMBL/GenBank/DDBJ whole genome shotgun (WGS) entry which is preliminary data.</text>
</comment>
<keyword evidence="1" id="KW-1133">Transmembrane helix</keyword>
<reference evidence="2 3" key="1">
    <citation type="submission" date="2021-06" db="EMBL/GenBank/DDBJ databases">
        <title>Chromosome-level genome assembly of the red-tail catfish (Hemibagrus wyckioides).</title>
        <authorList>
            <person name="Shao F."/>
        </authorList>
    </citation>
    <scope>NUCLEOTIDE SEQUENCE [LARGE SCALE GENOMIC DNA]</scope>
    <source>
        <strain evidence="2">EC202008001</strain>
        <tissue evidence="2">Blood</tissue>
    </source>
</reference>
<dbReference type="AlphaFoldDB" id="A0A9D3SFB4"/>
<evidence type="ECO:0000313" key="3">
    <source>
        <dbReference type="Proteomes" id="UP000824219"/>
    </source>
</evidence>
<organism evidence="2 3">
    <name type="scientific">Hemibagrus wyckioides</name>
    <dbReference type="NCBI Taxonomy" id="337641"/>
    <lineage>
        <taxon>Eukaryota</taxon>
        <taxon>Metazoa</taxon>
        <taxon>Chordata</taxon>
        <taxon>Craniata</taxon>
        <taxon>Vertebrata</taxon>
        <taxon>Euteleostomi</taxon>
        <taxon>Actinopterygii</taxon>
        <taxon>Neopterygii</taxon>
        <taxon>Teleostei</taxon>
        <taxon>Ostariophysi</taxon>
        <taxon>Siluriformes</taxon>
        <taxon>Bagridae</taxon>
        <taxon>Hemibagrus</taxon>
    </lineage>
</organism>
<keyword evidence="1" id="KW-0812">Transmembrane</keyword>
<protein>
    <submittedName>
        <fullName evidence="2">Uncharacterized protein</fullName>
    </submittedName>
</protein>
<accession>A0A9D3SFB4</accession>
<sequence>MAPQIMAKALRRPGSIHTASFTKESRKKTHCNSTRLQATEREHILNSMMLRLFLLTLLLTVKAFETDTDGSGYVGDDEEDEETQTPGTHLAVKNEFSNVDHDDGSTTIIIIAAVSVVTLAIVAIIAVILFKRHLQRREQGVYSVPVEQGQKCI</sequence>
<dbReference type="EMBL" id="JAHKSW010000017">
    <property type="protein sequence ID" value="KAG7321650.1"/>
    <property type="molecule type" value="Genomic_DNA"/>
</dbReference>
<keyword evidence="1" id="KW-0472">Membrane</keyword>